<organism evidence="7 8">
    <name type="scientific">Heterodera schachtii</name>
    <name type="common">Sugarbeet cyst nematode worm</name>
    <name type="synonym">Tylenchus schachtii</name>
    <dbReference type="NCBI Taxonomy" id="97005"/>
    <lineage>
        <taxon>Eukaryota</taxon>
        <taxon>Metazoa</taxon>
        <taxon>Ecdysozoa</taxon>
        <taxon>Nematoda</taxon>
        <taxon>Chromadorea</taxon>
        <taxon>Rhabditida</taxon>
        <taxon>Tylenchina</taxon>
        <taxon>Tylenchomorpha</taxon>
        <taxon>Tylenchoidea</taxon>
        <taxon>Heteroderidae</taxon>
        <taxon>Heteroderinae</taxon>
        <taxon>Heterodera</taxon>
    </lineage>
</organism>
<sequence length="210" mass="24122">MWALTDRERAILRKVIPTELSTHLVSLTSSNKSESIEEICKRNRLSAADVSAIYDSLPPEIEFFRFVESLRPCSPNETGEEKEDEQREAKRIFNERLEQLRERQEALKYAEMTKSVDVARNRSLMQDFGKEMREANRHLVAVINTLITVGGSFAFGFFGVQFAYPHLQLDVATRMLLGLVLATLVFFADLYFLVKGMDTDVQNVNSHKKR</sequence>
<feature type="transmembrane region" description="Helical" evidence="6">
    <location>
        <begin position="176"/>
        <end position="194"/>
    </location>
</feature>
<evidence type="ECO:0000313" key="8">
    <source>
        <dbReference type="Proteomes" id="UP001620645"/>
    </source>
</evidence>
<keyword evidence="3" id="KW-0256">Endoplasmic reticulum</keyword>
<dbReference type="PANTHER" id="PTHR31394:SF1">
    <property type="entry name" value="TRANSMEMBRANE PROTEIN 199"/>
    <property type="match status" value="1"/>
</dbReference>
<evidence type="ECO:0000256" key="2">
    <source>
        <dbReference type="ARBA" id="ARBA00022692"/>
    </source>
</evidence>
<proteinExistence type="predicted"/>
<evidence type="ECO:0000313" key="7">
    <source>
        <dbReference type="EMBL" id="KAL3097090.1"/>
    </source>
</evidence>
<comment type="subcellular location">
    <subcellularLocation>
        <location evidence="1">Endoplasmic reticulum membrane</location>
        <topology evidence="1">Multi-pass membrane protein</topology>
    </subcellularLocation>
</comment>
<evidence type="ECO:0000256" key="4">
    <source>
        <dbReference type="ARBA" id="ARBA00022989"/>
    </source>
</evidence>
<keyword evidence="8" id="KW-1185">Reference proteome</keyword>
<dbReference type="GO" id="GO:0005789">
    <property type="term" value="C:endoplasmic reticulum membrane"/>
    <property type="evidence" value="ECO:0007669"/>
    <property type="project" value="UniProtKB-SubCell"/>
</dbReference>
<gene>
    <name evidence="7" type="ORF">niasHS_002806</name>
</gene>
<name>A0ABD2K2W6_HETSC</name>
<keyword evidence="5 6" id="KW-0472">Membrane</keyword>
<feature type="transmembrane region" description="Helical" evidence="6">
    <location>
        <begin position="139"/>
        <end position="164"/>
    </location>
</feature>
<comment type="caution">
    <text evidence="7">The sequence shown here is derived from an EMBL/GenBank/DDBJ whole genome shotgun (WGS) entry which is preliminary data.</text>
</comment>
<evidence type="ECO:0000256" key="3">
    <source>
        <dbReference type="ARBA" id="ARBA00022824"/>
    </source>
</evidence>
<keyword evidence="2 6" id="KW-0812">Transmembrane</keyword>
<evidence type="ECO:0008006" key="9">
    <source>
        <dbReference type="Google" id="ProtNLM"/>
    </source>
</evidence>
<keyword evidence="4 6" id="KW-1133">Transmembrane helix</keyword>
<evidence type="ECO:0000256" key="1">
    <source>
        <dbReference type="ARBA" id="ARBA00004477"/>
    </source>
</evidence>
<dbReference type="EMBL" id="JBICCN010000056">
    <property type="protein sequence ID" value="KAL3097090.1"/>
    <property type="molecule type" value="Genomic_DNA"/>
</dbReference>
<dbReference type="InterPro" id="IPR021013">
    <property type="entry name" value="ATPase_Vma12"/>
</dbReference>
<reference evidence="7 8" key="1">
    <citation type="submission" date="2024-10" db="EMBL/GenBank/DDBJ databases">
        <authorList>
            <person name="Kim D."/>
        </authorList>
    </citation>
    <scope>NUCLEOTIDE SEQUENCE [LARGE SCALE GENOMIC DNA]</scope>
    <source>
        <strain evidence="7">Taebaek</strain>
    </source>
</reference>
<dbReference type="PANTHER" id="PTHR31394">
    <property type="entry name" value="TRANSMEMBRANE PROTEIN 199"/>
    <property type="match status" value="1"/>
</dbReference>
<dbReference type="Proteomes" id="UP001620645">
    <property type="component" value="Unassembled WGS sequence"/>
</dbReference>
<protein>
    <recommendedName>
        <fullName evidence="9">Transmembrane protein 199</fullName>
    </recommendedName>
</protein>
<evidence type="ECO:0000256" key="6">
    <source>
        <dbReference type="SAM" id="Phobius"/>
    </source>
</evidence>
<evidence type="ECO:0000256" key="5">
    <source>
        <dbReference type="ARBA" id="ARBA00023136"/>
    </source>
</evidence>
<accession>A0ABD2K2W6</accession>
<dbReference type="Pfam" id="PF11712">
    <property type="entry name" value="Vma12"/>
    <property type="match status" value="1"/>
</dbReference>
<dbReference type="AlphaFoldDB" id="A0ABD2K2W6"/>